<dbReference type="PRINTS" id="PR00033">
    <property type="entry name" value="HTHASNC"/>
</dbReference>
<feature type="domain" description="HTH asnC-type" evidence="4">
    <location>
        <begin position="5"/>
        <end position="66"/>
    </location>
</feature>
<dbReference type="InterPro" id="IPR036390">
    <property type="entry name" value="WH_DNA-bd_sf"/>
</dbReference>
<dbReference type="Pfam" id="PF13404">
    <property type="entry name" value="HTH_AsnC-type"/>
    <property type="match status" value="1"/>
</dbReference>
<keyword evidence="6" id="KW-1185">Reference proteome</keyword>
<name>A0A075MRS3_9ARCH</name>
<dbReference type="PROSITE" id="PS50956">
    <property type="entry name" value="HTH_ASNC_2"/>
    <property type="match status" value="1"/>
</dbReference>
<protein>
    <submittedName>
        <fullName evidence="5">Transcriptional regulator</fullName>
    </submittedName>
</protein>
<dbReference type="Proteomes" id="UP000028194">
    <property type="component" value="Chromosome"/>
</dbReference>
<dbReference type="InterPro" id="IPR013603">
    <property type="entry name" value="TRASH_TR_C_prok"/>
</dbReference>
<dbReference type="GO" id="GO:0043565">
    <property type="term" value="F:sequence-specific DNA binding"/>
    <property type="evidence" value="ECO:0007669"/>
    <property type="project" value="InterPro"/>
</dbReference>
<dbReference type="OrthoDB" id="33200at2157"/>
<dbReference type="InterPro" id="IPR036388">
    <property type="entry name" value="WH-like_DNA-bd_sf"/>
</dbReference>
<evidence type="ECO:0000256" key="2">
    <source>
        <dbReference type="ARBA" id="ARBA00023125"/>
    </source>
</evidence>
<dbReference type="InterPro" id="IPR011991">
    <property type="entry name" value="ArsR-like_HTH"/>
</dbReference>
<dbReference type="PANTHER" id="PTHR30154:SF34">
    <property type="entry name" value="TRANSCRIPTIONAL REGULATOR AZLB"/>
    <property type="match status" value="1"/>
</dbReference>
<evidence type="ECO:0000259" key="4">
    <source>
        <dbReference type="PROSITE" id="PS50956"/>
    </source>
</evidence>
<dbReference type="STRING" id="1459636.NTE_01729"/>
<dbReference type="PANTHER" id="PTHR30154">
    <property type="entry name" value="LEUCINE-RESPONSIVE REGULATORY PROTEIN"/>
    <property type="match status" value="1"/>
</dbReference>
<dbReference type="InterPro" id="IPR000485">
    <property type="entry name" value="AsnC-type_HTH_dom"/>
</dbReference>
<evidence type="ECO:0000256" key="1">
    <source>
        <dbReference type="ARBA" id="ARBA00023015"/>
    </source>
</evidence>
<dbReference type="GeneID" id="41597498"/>
<dbReference type="KEGG" id="nev:NTE_01729"/>
<dbReference type="Pfam" id="PF08394">
    <property type="entry name" value="Arc_trans_TRASH"/>
    <property type="match status" value="1"/>
</dbReference>
<dbReference type="HOGENOM" id="CLU_1763930_0_0_2"/>
<dbReference type="RefSeq" id="WP_148700494.1">
    <property type="nucleotide sequence ID" value="NZ_CP007174.1"/>
</dbReference>
<dbReference type="SUPFAM" id="SSF46785">
    <property type="entry name" value="Winged helix' DNA-binding domain"/>
    <property type="match status" value="1"/>
</dbReference>
<dbReference type="GO" id="GO:0005829">
    <property type="term" value="C:cytosol"/>
    <property type="evidence" value="ECO:0007669"/>
    <property type="project" value="TreeGrafter"/>
</dbReference>
<proteinExistence type="predicted"/>
<dbReference type="EMBL" id="CP007174">
    <property type="protein sequence ID" value="AIF83790.1"/>
    <property type="molecule type" value="Genomic_DNA"/>
</dbReference>
<evidence type="ECO:0000256" key="3">
    <source>
        <dbReference type="ARBA" id="ARBA00023163"/>
    </source>
</evidence>
<dbReference type="GO" id="GO:0043200">
    <property type="term" value="P:response to amino acid"/>
    <property type="evidence" value="ECO:0007669"/>
    <property type="project" value="TreeGrafter"/>
</dbReference>
<dbReference type="AlphaFoldDB" id="A0A075MRS3"/>
<keyword evidence="1" id="KW-0805">Transcription regulation</keyword>
<dbReference type="InterPro" id="IPR019888">
    <property type="entry name" value="Tscrpt_reg_AsnC-like"/>
</dbReference>
<dbReference type="Gene3D" id="1.10.10.10">
    <property type="entry name" value="Winged helix-like DNA-binding domain superfamily/Winged helix DNA-binding domain"/>
    <property type="match status" value="1"/>
</dbReference>
<keyword evidence="3" id="KW-0804">Transcription</keyword>
<keyword evidence="2" id="KW-0238">DNA-binding</keyword>
<sequence length="147" mass="17034">MPVQLDDTDVAILKSLMEDGRKSFRAISREIKVSTPTVKARYERLVNIGLIKAVRPEIDMSKIDKKSDEIGDALQELKKQKKHFHVYVEGLKVKLKCDFCGGPVHDKPKVLRFARFERFFCCVQCRASYKEKYGGRIEALKRNQEEE</sequence>
<dbReference type="eggNOG" id="arCOG01585">
    <property type="taxonomic scope" value="Archaea"/>
</dbReference>
<gene>
    <name evidence="5" type="ORF">NTE_01729</name>
</gene>
<evidence type="ECO:0000313" key="5">
    <source>
        <dbReference type="EMBL" id="AIF83790.1"/>
    </source>
</evidence>
<evidence type="ECO:0000313" key="6">
    <source>
        <dbReference type="Proteomes" id="UP000028194"/>
    </source>
</evidence>
<organism evidence="5 6">
    <name type="scientific">Candidatus Nitrososphaera evergladensis SR1</name>
    <dbReference type="NCBI Taxonomy" id="1459636"/>
    <lineage>
        <taxon>Archaea</taxon>
        <taxon>Nitrososphaerota</taxon>
        <taxon>Nitrososphaeria</taxon>
        <taxon>Nitrososphaerales</taxon>
        <taxon>Nitrososphaeraceae</taxon>
        <taxon>Nitrososphaera</taxon>
    </lineage>
</organism>
<reference evidence="5 6" key="1">
    <citation type="journal article" date="2014" name="PLoS ONE">
        <title>Genome Sequence of Candidatus Nitrososphaera evergladensis from Group I.1b Enriched from Everglades Soil Reveals Novel Genomic Features of the Ammonia-Oxidizing Archaea.</title>
        <authorList>
            <person name="Zhalnina K.V."/>
            <person name="Dias R."/>
            <person name="Leonard M.T."/>
            <person name="Dorr de Quadros P."/>
            <person name="Camargo F.A."/>
            <person name="Drew J.C."/>
            <person name="Farmerie W.G."/>
            <person name="Daroub S.H."/>
            <person name="Triplett E.W."/>
        </authorList>
    </citation>
    <scope>NUCLEOTIDE SEQUENCE [LARGE SCALE GENOMIC DNA]</scope>
    <source>
        <strain evidence="5 6">SR1</strain>
    </source>
</reference>
<dbReference type="CDD" id="cd00090">
    <property type="entry name" value="HTH_ARSR"/>
    <property type="match status" value="1"/>
</dbReference>
<dbReference type="SMART" id="SM00344">
    <property type="entry name" value="HTH_ASNC"/>
    <property type="match status" value="1"/>
</dbReference>
<accession>A0A075MRS3</accession>